<dbReference type="GO" id="GO:0005666">
    <property type="term" value="C:RNA polymerase III complex"/>
    <property type="evidence" value="ECO:0007669"/>
    <property type="project" value="UniProtKB-UniRule"/>
</dbReference>
<dbReference type="FunFam" id="1.10.10.10:FF:000237">
    <property type="entry name" value="DNA-directed RNA polymerase III subunit RPC6"/>
    <property type="match status" value="1"/>
</dbReference>
<keyword evidence="8" id="KW-1133">Transmembrane helix</keyword>
<keyword evidence="5 7" id="KW-0539">Nucleus</keyword>
<accession>A0A3L8D8Z5</accession>
<dbReference type="PANTHER" id="PTHR12780">
    <property type="entry name" value="RNA POLYMERASE III DNA DIRECTED , 39KD SUBUNIT-RELATED"/>
    <property type="match status" value="1"/>
</dbReference>
<dbReference type="FunFam" id="1.10.10.10:FF:000116">
    <property type="entry name" value="DNA-directed RNA polymerase III subunit RPC6"/>
    <property type="match status" value="1"/>
</dbReference>
<organism evidence="9 10">
    <name type="scientific">Ooceraea biroi</name>
    <name type="common">Clonal raider ant</name>
    <name type="synonym">Cerapachys biroi</name>
    <dbReference type="NCBI Taxonomy" id="2015173"/>
    <lineage>
        <taxon>Eukaryota</taxon>
        <taxon>Metazoa</taxon>
        <taxon>Ecdysozoa</taxon>
        <taxon>Arthropoda</taxon>
        <taxon>Hexapoda</taxon>
        <taxon>Insecta</taxon>
        <taxon>Pterygota</taxon>
        <taxon>Neoptera</taxon>
        <taxon>Endopterygota</taxon>
        <taxon>Hymenoptera</taxon>
        <taxon>Apocrita</taxon>
        <taxon>Aculeata</taxon>
        <taxon>Formicoidea</taxon>
        <taxon>Formicidae</taxon>
        <taxon>Dorylinae</taxon>
        <taxon>Ooceraea</taxon>
    </lineage>
</organism>
<dbReference type="InterPro" id="IPR036390">
    <property type="entry name" value="WH_DNA-bd_sf"/>
</dbReference>
<dbReference type="OrthoDB" id="613763at2759"/>
<dbReference type="EMBL" id="QOIP01000011">
    <property type="protein sequence ID" value="RLU16583.1"/>
    <property type="molecule type" value="Genomic_DNA"/>
</dbReference>
<feature type="transmembrane region" description="Helical" evidence="8">
    <location>
        <begin position="12"/>
        <end position="34"/>
    </location>
</feature>
<protein>
    <recommendedName>
        <fullName evidence="7">DNA-directed RNA polymerase III subunit RPC6</fullName>
        <shortName evidence="7">RNA polymerase III subunit C6</shortName>
    </recommendedName>
</protein>
<dbReference type="GO" id="GO:0005737">
    <property type="term" value="C:cytoplasm"/>
    <property type="evidence" value="ECO:0007669"/>
    <property type="project" value="UniProtKB-ARBA"/>
</dbReference>
<keyword evidence="4 7" id="KW-0804">Transcription</keyword>
<dbReference type="SUPFAM" id="SSF46785">
    <property type="entry name" value="Winged helix' DNA-binding domain"/>
    <property type="match status" value="2"/>
</dbReference>
<dbReference type="InterPro" id="IPR036388">
    <property type="entry name" value="WH-like_DNA-bd_sf"/>
</dbReference>
<dbReference type="PIRSF" id="PIRSF028763">
    <property type="entry name" value="RNA_pol_Rpc34"/>
    <property type="match status" value="1"/>
</dbReference>
<proteinExistence type="inferred from homology"/>
<dbReference type="Gene3D" id="1.10.10.10">
    <property type="entry name" value="Winged helix-like DNA-binding domain superfamily/Winged helix DNA-binding domain"/>
    <property type="match status" value="2"/>
</dbReference>
<dbReference type="InterPro" id="IPR007832">
    <property type="entry name" value="RNA_pol_Rpc34"/>
</dbReference>
<evidence type="ECO:0000256" key="6">
    <source>
        <dbReference type="ARBA" id="ARBA00055148"/>
    </source>
</evidence>
<comment type="caution">
    <text evidence="9">The sequence shown here is derived from an EMBL/GenBank/DDBJ whole genome shotgun (WGS) entry which is preliminary data.</text>
</comment>
<dbReference type="InterPro" id="IPR016049">
    <property type="entry name" value="RNA_pol_Rpc34-like"/>
</dbReference>
<keyword evidence="3 7" id="KW-0240">DNA-directed RNA polymerase</keyword>
<keyword evidence="8" id="KW-0472">Membrane</keyword>
<dbReference type="AlphaFoldDB" id="A0A3L8D8Z5"/>
<reference evidence="9 10" key="1">
    <citation type="journal article" date="2018" name="Genome Res.">
        <title>The genomic architecture and molecular evolution of ant odorant receptors.</title>
        <authorList>
            <person name="McKenzie S.K."/>
            <person name="Kronauer D.J.C."/>
        </authorList>
    </citation>
    <scope>NUCLEOTIDE SEQUENCE [LARGE SCALE GENOMIC DNA]</scope>
    <source>
        <strain evidence="9">Clonal line C1</strain>
    </source>
</reference>
<comment type="function">
    <text evidence="6 7">DNA-dependent RNA polymerase catalyzes the transcription of DNA into RNA using the four ribonucleoside triphosphates as substrates. Specific peripheric component of RNA polymerase III which synthesizes small RNAs, such as 5S rRNA and tRNAs.</text>
</comment>
<comment type="subcellular location">
    <subcellularLocation>
        <location evidence="1 7">Nucleus</location>
    </subcellularLocation>
</comment>
<dbReference type="Proteomes" id="UP000279307">
    <property type="component" value="Chromosome 11"/>
</dbReference>
<evidence type="ECO:0000256" key="8">
    <source>
        <dbReference type="SAM" id="Phobius"/>
    </source>
</evidence>
<evidence type="ECO:0000256" key="5">
    <source>
        <dbReference type="ARBA" id="ARBA00023242"/>
    </source>
</evidence>
<dbReference type="GO" id="GO:0005654">
    <property type="term" value="C:nucleoplasm"/>
    <property type="evidence" value="ECO:0007669"/>
    <property type="project" value="UniProtKB-ARBA"/>
</dbReference>
<evidence type="ECO:0000313" key="9">
    <source>
        <dbReference type="EMBL" id="RLU16583.1"/>
    </source>
</evidence>
<evidence type="ECO:0000256" key="4">
    <source>
        <dbReference type="ARBA" id="ARBA00023163"/>
    </source>
</evidence>
<gene>
    <name evidence="9" type="ORF">DMN91_010651</name>
</gene>
<keyword evidence="8" id="KW-0812">Transmembrane</keyword>
<evidence type="ECO:0000313" key="10">
    <source>
        <dbReference type="Proteomes" id="UP000279307"/>
    </source>
</evidence>
<sequence>MTKSSNAIGYSLFLLPVPLHCVIGLIILIVLLMMEAKGSGLQNANMKLDDPETIEQKILALARTRPKGISDKDLAVEMPDLQPIQRAQIINKLLSQGYFELFKQGDSLSYQLKDPQKVAKGADNEEKIVYKIIEEAGNKGIWTRDIRFKSNLMHTQLQKILKSLETKKFIKVVKSVAASKKKVYMLYNLQPDESVTGGAWYQDQDFETEFVDILNQQCYRFLEQKREKMKSCEAGPIAARNMTYASSKEVWKFISDLGISKVKLSVDDMEMILNTLVYDGKIERVPSADGNNLYRAIQPLLSSPGLIRTPCGICPVRSQCFEDGPITPIKCQYIREWL</sequence>
<evidence type="ECO:0000256" key="7">
    <source>
        <dbReference type="PIRNR" id="PIRNR028763"/>
    </source>
</evidence>
<evidence type="ECO:0000256" key="1">
    <source>
        <dbReference type="ARBA" id="ARBA00004123"/>
    </source>
</evidence>
<comment type="similarity">
    <text evidence="2 7">Belongs to the eukaryotic RPC34/RPC39 RNA polymerase subunit family.</text>
</comment>
<evidence type="ECO:0000256" key="3">
    <source>
        <dbReference type="ARBA" id="ARBA00022478"/>
    </source>
</evidence>
<name>A0A3L8D8Z5_OOCBI</name>
<dbReference type="GO" id="GO:0006383">
    <property type="term" value="P:transcription by RNA polymerase III"/>
    <property type="evidence" value="ECO:0007669"/>
    <property type="project" value="UniProtKB-UniRule"/>
</dbReference>
<evidence type="ECO:0000256" key="2">
    <source>
        <dbReference type="ARBA" id="ARBA00011038"/>
    </source>
</evidence>
<dbReference type="Pfam" id="PF05158">
    <property type="entry name" value="RNA_pol_Rpc34"/>
    <property type="match status" value="1"/>
</dbReference>